<keyword evidence="1" id="KW-0732">Signal</keyword>
<comment type="caution">
    <text evidence="2">The sequence shown here is derived from an EMBL/GenBank/DDBJ whole genome shotgun (WGS) entry which is preliminary data.</text>
</comment>
<dbReference type="OrthoDB" id="3253645at2"/>
<feature type="chain" id="PRO_5038735970" description="Cadherin-like beta sandwich domain-containing protein" evidence="1">
    <location>
        <begin position="30"/>
        <end position="131"/>
    </location>
</feature>
<evidence type="ECO:0008006" key="4">
    <source>
        <dbReference type="Google" id="ProtNLM"/>
    </source>
</evidence>
<dbReference type="RefSeq" id="WP_084795827.1">
    <property type="nucleotide sequence ID" value="NZ_CAJZKY010000075.1"/>
</dbReference>
<accession>A0A929RP38</accession>
<gene>
    <name evidence="2" type="ORF">HXK09_04805</name>
</gene>
<reference evidence="2" key="1">
    <citation type="submission" date="2020-04" db="EMBL/GenBank/DDBJ databases">
        <title>Deep metagenomics examines the oral microbiome during advanced dental caries in children, revealing novel taxa and co-occurrences with host molecules.</title>
        <authorList>
            <person name="Baker J.L."/>
            <person name="Morton J.T."/>
            <person name="Dinis M."/>
            <person name="Alvarez R."/>
            <person name="Tran N.C."/>
            <person name="Knight R."/>
            <person name="Edlund A."/>
        </authorList>
    </citation>
    <scope>NUCLEOTIDE SEQUENCE</scope>
    <source>
        <strain evidence="2">JCVI_30_bin.13</strain>
    </source>
</reference>
<protein>
    <recommendedName>
        <fullName evidence="4">Cadherin-like beta sandwich domain-containing protein</fullName>
    </recommendedName>
</protein>
<name>A0A929RP38_9ACTO</name>
<sequence>MNKRSIITAVLALGLGITALTGCSSNSGANYVTPSNVGTITNTIAEISDQGVKVPVKRDLKVVLPESDQASDYKVEVSDPETLSAGKPDKNIITLHPLKVTGEDADPVTVTITDKDGVATDFKVTVTEGAN</sequence>
<evidence type="ECO:0000313" key="2">
    <source>
        <dbReference type="EMBL" id="MBF0966468.1"/>
    </source>
</evidence>
<dbReference type="Proteomes" id="UP000759246">
    <property type="component" value="Unassembled WGS sequence"/>
</dbReference>
<dbReference type="EMBL" id="JABZGF010000117">
    <property type="protein sequence ID" value="MBF0966468.1"/>
    <property type="molecule type" value="Genomic_DNA"/>
</dbReference>
<organism evidence="2 3">
    <name type="scientific">Actinomyces bouchesdurhonensis</name>
    <dbReference type="NCBI Taxonomy" id="1852361"/>
    <lineage>
        <taxon>Bacteria</taxon>
        <taxon>Bacillati</taxon>
        <taxon>Actinomycetota</taxon>
        <taxon>Actinomycetes</taxon>
        <taxon>Actinomycetales</taxon>
        <taxon>Actinomycetaceae</taxon>
        <taxon>Actinomyces</taxon>
    </lineage>
</organism>
<proteinExistence type="predicted"/>
<dbReference type="PROSITE" id="PS51257">
    <property type="entry name" value="PROKAR_LIPOPROTEIN"/>
    <property type="match status" value="1"/>
</dbReference>
<evidence type="ECO:0000313" key="3">
    <source>
        <dbReference type="Proteomes" id="UP000759246"/>
    </source>
</evidence>
<feature type="signal peptide" evidence="1">
    <location>
        <begin position="1"/>
        <end position="29"/>
    </location>
</feature>
<evidence type="ECO:0000256" key="1">
    <source>
        <dbReference type="SAM" id="SignalP"/>
    </source>
</evidence>
<dbReference type="AlphaFoldDB" id="A0A929RP38"/>